<proteinExistence type="predicted"/>
<name>A0ABP0Z0M1_9ROSI</name>
<evidence type="ECO:0000313" key="2">
    <source>
        <dbReference type="Proteomes" id="UP001642487"/>
    </source>
</evidence>
<gene>
    <name evidence="1" type="ORF">CITCOLO1_LOCUS18426</name>
</gene>
<accession>A0ABP0Z0M1</accession>
<dbReference type="Proteomes" id="UP001642487">
    <property type="component" value="Chromosome 7"/>
</dbReference>
<dbReference type="EMBL" id="OZ021741">
    <property type="protein sequence ID" value="CAK9326094.1"/>
    <property type="molecule type" value="Genomic_DNA"/>
</dbReference>
<keyword evidence="2" id="KW-1185">Reference proteome</keyword>
<reference evidence="1 2" key="1">
    <citation type="submission" date="2024-03" db="EMBL/GenBank/DDBJ databases">
        <authorList>
            <person name="Gkanogiannis A."/>
            <person name="Becerra Lopez-Lavalle L."/>
        </authorList>
    </citation>
    <scope>NUCLEOTIDE SEQUENCE [LARGE SCALE GENOMIC DNA]</scope>
</reference>
<sequence length="99" mass="11127">MIDISVGVITPLLEKLTKPLPNAMVLVNLKEFSSSAHKLLPDGTLLVVSVRGDESYNDLDILKEINATMLFHDLPYLEGKVSRVHAARRYNKIPLRPIY</sequence>
<organism evidence="1 2">
    <name type="scientific">Citrullus colocynthis</name>
    <name type="common">colocynth</name>
    <dbReference type="NCBI Taxonomy" id="252529"/>
    <lineage>
        <taxon>Eukaryota</taxon>
        <taxon>Viridiplantae</taxon>
        <taxon>Streptophyta</taxon>
        <taxon>Embryophyta</taxon>
        <taxon>Tracheophyta</taxon>
        <taxon>Spermatophyta</taxon>
        <taxon>Magnoliopsida</taxon>
        <taxon>eudicotyledons</taxon>
        <taxon>Gunneridae</taxon>
        <taxon>Pentapetalae</taxon>
        <taxon>rosids</taxon>
        <taxon>fabids</taxon>
        <taxon>Cucurbitales</taxon>
        <taxon>Cucurbitaceae</taxon>
        <taxon>Benincaseae</taxon>
        <taxon>Citrullus</taxon>
    </lineage>
</organism>
<evidence type="ECO:0000313" key="1">
    <source>
        <dbReference type="EMBL" id="CAK9326094.1"/>
    </source>
</evidence>
<protein>
    <submittedName>
        <fullName evidence="1">Uncharacterized protein</fullName>
    </submittedName>
</protein>